<feature type="non-terminal residue" evidence="1">
    <location>
        <position position="1"/>
    </location>
</feature>
<sequence>ISDMRDEARRDLRFPYPAELKSDATLEQQEEHQRLEDTFFDRRNEAIKEDTQKLIEQRQVELTSFNRDRIEQIYEDVVINNAAKEAMMTTFNEMMTYLATYNDPKLKKRSFTSYSTFRNANTEVKRQLIEGYLRLEVGGDNLKK</sequence>
<accession>X0UNB0</accession>
<gene>
    <name evidence="1" type="ORF">S01H1_38027</name>
</gene>
<dbReference type="EMBL" id="BARS01023908">
    <property type="protein sequence ID" value="GAG01813.1"/>
    <property type="molecule type" value="Genomic_DNA"/>
</dbReference>
<evidence type="ECO:0000313" key="1">
    <source>
        <dbReference type="EMBL" id="GAG01813.1"/>
    </source>
</evidence>
<protein>
    <submittedName>
        <fullName evidence="1">Uncharacterized protein</fullName>
    </submittedName>
</protein>
<comment type="caution">
    <text evidence="1">The sequence shown here is derived from an EMBL/GenBank/DDBJ whole genome shotgun (WGS) entry which is preliminary data.</text>
</comment>
<proteinExistence type="predicted"/>
<dbReference type="AlphaFoldDB" id="X0UNB0"/>
<name>X0UNB0_9ZZZZ</name>
<organism evidence="1">
    <name type="scientific">marine sediment metagenome</name>
    <dbReference type="NCBI Taxonomy" id="412755"/>
    <lineage>
        <taxon>unclassified sequences</taxon>
        <taxon>metagenomes</taxon>
        <taxon>ecological metagenomes</taxon>
    </lineage>
</organism>
<reference evidence="1" key="1">
    <citation type="journal article" date="2014" name="Front. Microbiol.">
        <title>High frequency of phylogenetically diverse reductive dehalogenase-homologous genes in deep subseafloor sedimentary metagenomes.</title>
        <authorList>
            <person name="Kawai M."/>
            <person name="Futagami T."/>
            <person name="Toyoda A."/>
            <person name="Takaki Y."/>
            <person name="Nishi S."/>
            <person name="Hori S."/>
            <person name="Arai W."/>
            <person name="Tsubouchi T."/>
            <person name="Morono Y."/>
            <person name="Uchiyama I."/>
            <person name="Ito T."/>
            <person name="Fujiyama A."/>
            <person name="Inagaki F."/>
            <person name="Takami H."/>
        </authorList>
    </citation>
    <scope>NUCLEOTIDE SEQUENCE</scope>
    <source>
        <strain evidence="1">Expedition CK06-06</strain>
    </source>
</reference>